<dbReference type="InterPro" id="IPR043504">
    <property type="entry name" value="Peptidase_S1_PA_chymotrypsin"/>
</dbReference>
<dbReference type="SUPFAM" id="SSF50494">
    <property type="entry name" value="Trypsin-like serine proteases"/>
    <property type="match status" value="1"/>
</dbReference>
<dbReference type="InterPro" id="IPR018114">
    <property type="entry name" value="TRYPSIN_HIS"/>
</dbReference>
<keyword evidence="6" id="KW-1185">Reference proteome</keyword>
<feature type="domain" description="Peptidase S1" evidence="4">
    <location>
        <begin position="25"/>
        <end position="336"/>
    </location>
</feature>
<dbReference type="PRINTS" id="PR00722">
    <property type="entry name" value="CHYMOTRYPSIN"/>
</dbReference>
<dbReference type="InterPro" id="IPR001314">
    <property type="entry name" value="Peptidase_S1A"/>
</dbReference>
<dbReference type="GO" id="GO:0004252">
    <property type="term" value="F:serine-type endopeptidase activity"/>
    <property type="evidence" value="ECO:0007669"/>
    <property type="project" value="InterPro"/>
</dbReference>
<dbReference type="PROSITE" id="PS00134">
    <property type="entry name" value="TRYPSIN_HIS"/>
    <property type="match status" value="1"/>
</dbReference>
<keyword evidence="1" id="KW-1015">Disulfide bond</keyword>
<keyword evidence="3" id="KW-0732">Signal</keyword>
<dbReference type="EMBL" id="JTDF01000208">
    <property type="protein sequence ID" value="KAF8572024.1"/>
    <property type="molecule type" value="Genomic_DNA"/>
</dbReference>
<dbReference type="OrthoDB" id="93664at2759"/>
<evidence type="ECO:0000259" key="4">
    <source>
        <dbReference type="PROSITE" id="PS50240"/>
    </source>
</evidence>
<evidence type="ECO:0000313" key="6">
    <source>
        <dbReference type="Proteomes" id="UP000699462"/>
    </source>
</evidence>
<dbReference type="SMART" id="SM00020">
    <property type="entry name" value="Tryp_SPc"/>
    <property type="match status" value="1"/>
</dbReference>
<evidence type="ECO:0000256" key="2">
    <source>
        <dbReference type="ARBA" id="ARBA00024195"/>
    </source>
</evidence>
<dbReference type="PANTHER" id="PTHR24256">
    <property type="entry name" value="TRYPTASE-RELATED"/>
    <property type="match status" value="1"/>
</dbReference>
<dbReference type="Proteomes" id="UP000699462">
    <property type="component" value="Unassembled WGS sequence"/>
</dbReference>
<name>A0A8T0DXU3_9TREM</name>
<dbReference type="InterPro" id="IPR009003">
    <property type="entry name" value="Peptidase_S1_PA"/>
</dbReference>
<dbReference type="GO" id="GO:0006508">
    <property type="term" value="P:proteolysis"/>
    <property type="evidence" value="ECO:0007669"/>
    <property type="project" value="InterPro"/>
</dbReference>
<gene>
    <name evidence="5" type="ORF">P879_01516</name>
</gene>
<dbReference type="InterPro" id="IPR001254">
    <property type="entry name" value="Trypsin_dom"/>
</dbReference>
<dbReference type="Gene3D" id="2.40.10.10">
    <property type="entry name" value="Trypsin-like serine proteases"/>
    <property type="match status" value="1"/>
</dbReference>
<dbReference type="PROSITE" id="PS50240">
    <property type="entry name" value="TRYPSIN_DOM"/>
    <property type="match status" value="1"/>
</dbReference>
<evidence type="ECO:0000313" key="5">
    <source>
        <dbReference type="EMBL" id="KAF8572024.1"/>
    </source>
</evidence>
<comment type="caution">
    <text evidence="5">The sequence shown here is derived from an EMBL/GenBank/DDBJ whole genome shotgun (WGS) entry which is preliminary data.</text>
</comment>
<feature type="chain" id="PRO_5035854162" description="Peptidase S1 domain-containing protein" evidence="3">
    <location>
        <begin position="17"/>
        <end position="338"/>
    </location>
</feature>
<dbReference type="InterPro" id="IPR051487">
    <property type="entry name" value="Ser/Thr_Proteases_Immune/Dev"/>
</dbReference>
<evidence type="ECO:0000256" key="1">
    <source>
        <dbReference type="ARBA" id="ARBA00023157"/>
    </source>
</evidence>
<sequence length="338" mass="38199">MIILTVLLYAGICVDGLNNTRDKRIINGWNTKTGDYPWAAMMKIMIIISNDTHAMTAWGATVISERWLLTAAHCFWDDSKHMQQKDLTLYHVNVGNPRGEDIPVPFTHRSVIQCPICILLKSILSFTPKVRKICSQFVPKTTSIRTGLHRHILSGSNGQPDEVFHLHVEKIILHPKFSGTQNYDVDYDIALVKLTGSIPINDRRVTVARLPDKKKGFKWPPSNVQCAISGWGCTKKNGPAQEVARAVWMRTMEKKECVKSYNIQFEWKPEMRFCAGHYKVGGATCPGDSGSGLVCKYGSQFYIVGVLSTAAVEPEKLPSFFVRVRYFLDWINHTIRTN</sequence>
<dbReference type="AlphaFoldDB" id="A0A8T0DXU3"/>
<dbReference type="Pfam" id="PF00089">
    <property type="entry name" value="Trypsin"/>
    <property type="match status" value="2"/>
</dbReference>
<comment type="similarity">
    <text evidence="2">Belongs to the peptidase S1 family. CLIP subfamily.</text>
</comment>
<accession>A0A8T0DXU3</accession>
<proteinExistence type="inferred from homology"/>
<dbReference type="CDD" id="cd00190">
    <property type="entry name" value="Tryp_SPc"/>
    <property type="match status" value="1"/>
</dbReference>
<organism evidence="5 6">
    <name type="scientific">Paragonimus westermani</name>
    <dbReference type="NCBI Taxonomy" id="34504"/>
    <lineage>
        <taxon>Eukaryota</taxon>
        <taxon>Metazoa</taxon>
        <taxon>Spiralia</taxon>
        <taxon>Lophotrochozoa</taxon>
        <taxon>Platyhelminthes</taxon>
        <taxon>Trematoda</taxon>
        <taxon>Digenea</taxon>
        <taxon>Plagiorchiida</taxon>
        <taxon>Troglotremata</taxon>
        <taxon>Troglotrematidae</taxon>
        <taxon>Paragonimus</taxon>
    </lineage>
</organism>
<evidence type="ECO:0000256" key="3">
    <source>
        <dbReference type="SAM" id="SignalP"/>
    </source>
</evidence>
<feature type="signal peptide" evidence="3">
    <location>
        <begin position="1"/>
        <end position="16"/>
    </location>
</feature>
<reference evidence="5 6" key="1">
    <citation type="submission" date="2019-07" db="EMBL/GenBank/DDBJ databases">
        <title>Annotation for the trematode Paragonimus westermani.</title>
        <authorList>
            <person name="Choi Y.-J."/>
        </authorList>
    </citation>
    <scope>NUCLEOTIDE SEQUENCE [LARGE SCALE GENOMIC DNA]</scope>
    <source>
        <strain evidence="5">180907_Pwestermani</strain>
    </source>
</reference>
<protein>
    <recommendedName>
        <fullName evidence="4">Peptidase S1 domain-containing protein</fullName>
    </recommendedName>
</protein>